<evidence type="ECO:0000256" key="4">
    <source>
        <dbReference type="ARBA" id="ARBA00022777"/>
    </source>
</evidence>
<keyword evidence="1" id="KW-0723">Serine/threonine-protein kinase</keyword>
<evidence type="ECO:0000259" key="6">
    <source>
        <dbReference type="PROSITE" id="PS51158"/>
    </source>
</evidence>
<keyword evidence="2" id="KW-0808">Transferase</keyword>
<protein>
    <recommendedName>
        <fullName evidence="6">Alpha-type protein kinase domain-containing protein</fullName>
    </recommendedName>
</protein>
<evidence type="ECO:0000256" key="3">
    <source>
        <dbReference type="ARBA" id="ARBA00022741"/>
    </source>
</evidence>
<dbReference type="GO" id="GO:0031037">
    <property type="term" value="P:myosin II filament disassembly"/>
    <property type="evidence" value="ECO:0007669"/>
    <property type="project" value="TreeGrafter"/>
</dbReference>
<dbReference type="AlphaFoldDB" id="A0AAU9XM99"/>
<keyword evidence="5" id="KW-0067">ATP-binding</keyword>
<dbReference type="InterPro" id="IPR051852">
    <property type="entry name" value="Alpha-type_PK"/>
</dbReference>
<dbReference type="EMBL" id="CALNXJ010000052">
    <property type="protein sequence ID" value="CAH3152939.1"/>
    <property type="molecule type" value="Genomic_DNA"/>
</dbReference>
<keyword evidence="8" id="KW-1185">Reference proteome</keyword>
<dbReference type="Pfam" id="PF02816">
    <property type="entry name" value="Alpha_kinase"/>
    <property type="match status" value="1"/>
</dbReference>
<dbReference type="InterPro" id="IPR011009">
    <property type="entry name" value="Kinase-like_dom_sf"/>
</dbReference>
<evidence type="ECO:0000256" key="5">
    <source>
        <dbReference type="ARBA" id="ARBA00022840"/>
    </source>
</evidence>
<dbReference type="GO" id="GO:0005524">
    <property type="term" value="F:ATP binding"/>
    <property type="evidence" value="ECO:0007669"/>
    <property type="project" value="UniProtKB-KW"/>
</dbReference>
<dbReference type="Gene3D" id="3.20.200.10">
    <property type="entry name" value="MHCK/EF2 kinase"/>
    <property type="match status" value="1"/>
</dbReference>
<dbReference type="Proteomes" id="UP001159428">
    <property type="component" value="Unassembled WGS sequence"/>
</dbReference>
<reference evidence="7 8" key="1">
    <citation type="submission" date="2022-05" db="EMBL/GenBank/DDBJ databases">
        <authorList>
            <consortium name="Genoscope - CEA"/>
            <person name="William W."/>
        </authorList>
    </citation>
    <scope>NUCLEOTIDE SEQUENCE [LARGE SCALE GENOMIC DNA]</scope>
</reference>
<feature type="domain" description="Alpha-type protein kinase" evidence="6">
    <location>
        <begin position="1"/>
        <end position="175"/>
    </location>
</feature>
<keyword evidence="4" id="KW-0418">Kinase</keyword>
<dbReference type="GO" id="GO:1903013">
    <property type="term" value="P:response to differentiation-inducing factor 1"/>
    <property type="evidence" value="ECO:0007669"/>
    <property type="project" value="TreeGrafter"/>
</dbReference>
<keyword evidence="3" id="KW-0547">Nucleotide-binding</keyword>
<evidence type="ECO:0000313" key="7">
    <source>
        <dbReference type="EMBL" id="CAH3152939.1"/>
    </source>
</evidence>
<dbReference type="SUPFAM" id="SSF56112">
    <property type="entry name" value="Protein kinase-like (PK-like)"/>
    <property type="match status" value="1"/>
</dbReference>
<dbReference type="GO" id="GO:0004674">
    <property type="term" value="F:protein serine/threonine kinase activity"/>
    <property type="evidence" value="ECO:0007669"/>
    <property type="project" value="UniProtKB-KW"/>
</dbReference>
<dbReference type="InterPro" id="IPR004166">
    <property type="entry name" value="a-kinase_dom"/>
</dbReference>
<name>A0AAU9XM99_9CNID</name>
<dbReference type="PANTHER" id="PTHR45992">
    <property type="entry name" value="EUKARYOTIC ELONGATION FACTOR 2 KINASE-RELATED"/>
    <property type="match status" value="1"/>
</dbReference>
<accession>A0AAU9XM99</accession>
<comment type="caution">
    <text evidence="7">The sequence shown here is derived from an EMBL/GenBank/DDBJ whole genome shotgun (WGS) entry which is preliminary data.</text>
</comment>
<sequence>MYFRQCLSILHMIKLGKLAKPNESVTVLEVYSFNPSRQKVLPLTLTPLWVVKTYLPKAAKKITEDIKITLEENTNKVVQMQALAKNIAEQLRKKVQELNLSKEFGEALGYKDIYLAKLNSDCFTLEEFIEGKFQKYMNNTGEVCVPSNDVITQKAECFSSFSYEISNLQHLVVDI</sequence>
<evidence type="ECO:0000256" key="2">
    <source>
        <dbReference type="ARBA" id="ARBA00022679"/>
    </source>
</evidence>
<evidence type="ECO:0000256" key="1">
    <source>
        <dbReference type="ARBA" id="ARBA00022527"/>
    </source>
</evidence>
<dbReference type="PROSITE" id="PS51158">
    <property type="entry name" value="ALPHA_KINASE"/>
    <property type="match status" value="1"/>
</dbReference>
<organism evidence="7 8">
    <name type="scientific">Pocillopora meandrina</name>
    <dbReference type="NCBI Taxonomy" id="46732"/>
    <lineage>
        <taxon>Eukaryota</taxon>
        <taxon>Metazoa</taxon>
        <taxon>Cnidaria</taxon>
        <taxon>Anthozoa</taxon>
        <taxon>Hexacorallia</taxon>
        <taxon>Scleractinia</taxon>
        <taxon>Astrocoeniina</taxon>
        <taxon>Pocilloporidae</taxon>
        <taxon>Pocillopora</taxon>
    </lineage>
</organism>
<evidence type="ECO:0000313" key="8">
    <source>
        <dbReference type="Proteomes" id="UP001159428"/>
    </source>
</evidence>
<dbReference type="PANTHER" id="PTHR45992:SF2">
    <property type="entry name" value="EUKARYOTIC ELONGATION FACTOR 2 KINASE"/>
    <property type="match status" value="1"/>
</dbReference>
<proteinExistence type="predicted"/>
<gene>
    <name evidence="7" type="ORF">PMEA_00026877</name>
</gene>